<reference evidence="8" key="2">
    <citation type="journal article" date="2023" name="Science">
        <title>Genomic signatures of disease resistance in endangered staghorn corals.</title>
        <authorList>
            <person name="Vollmer S.V."/>
            <person name="Selwyn J.D."/>
            <person name="Despard B.A."/>
            <person name="Roesel C.L."/>
        </authorList>
    </citation>
    <scope>NUCLEOTIDE SEQUENCE</scope>
    <source>
        <strain evidence="8">K2</strain>
    </source>
</reference>
<evidence type="ECO:0000313" key="8">
    <source>
        <dbReference type="EMBL" id="KAK2569937.1"/>
    </source>
</evidence>
<evidence type="ECO:0000256" key="4">
    <source>
        <dbReference type="ARBA" id="ARBA00023157"/>
    </source>
</evidence>
<protein>
    <submittedName>
        <fullName evidence="8">Gremlin-2</fullName>
    </submittedName>
</protein>
<feature type="domain" description="CTCK" evidence="7">
    <location>
        <begin position="205"/>
        <end position="286"/>
    </location>
</feature>
<organism evidence="8 9">
    <name type="scientific">Acropora cervicornis</name>
    <name type="common">Staghorn coral</name>
    <dbReference type="NCBI Taxonomy" id="6130"/>
    <lineage>
        <taxon>Eukaryota</taxon>
        <taxon>Metazoa</taxon>
        <taxon>Cnidaria</taxon>
        <taxon>Anthozoa</taxon>
        <taxon>Hexacorallia</taxon>
        <taxon>Scleractinia</taxon>
        <taxon>Astrocoeniina</taxon>
        <taxon>Acroporidae</taxon>
        <taxon>Acropora</taxon>
    </lineage>
</organism>
<dbReference type="GO" id="GO:0036122">
    <property type="term" value="F:BMP binding"/>
    <property type="evidence" value="ECO:0007669"/>
    <property type="project" value="TreeGrafter"/>
</dbReference>
<accession>A0AAD9QYZ9</accession>
<feature type="compositionally biased region" description="Basic and acidic residues" evidence="6">
    <location>
        <begin position="38"/>
        <end position="65"/>
    </location>
</feature>
<evidence type="ECO:0000256" key="6">
    <source>
        <dbReference type="SAM" id="MobiDB-lite"/>
    </source>
</evidence>
<name>A0AAD9QYZ9_ACRCE</name>
<dbReference type="Gene3D" id="2.10.90.10">
    <property type="entry name" value="Cystine-knot cytokines"/>
    <property type="match status" value="1"/>
</dbReference>
<dbReference type="PROSITE" id="PS01225">
    <property type="entry name" value="CTCK_2"/>
    <property type="match status" value="1"/>
</dbReference>
<dbReference type="GO" id="GO:0005615">
    <property type="term" value="C:extracellular space"/>
    <property type="evidence" value="ECO:0007669"/>
    <property type="project" value="TreeGrafter"/>
</dbReference>
<evidence type="ECO:0000256" key="2">
    <source>
        <dbReference type="ARBA" id="ARBA00022525"/>
    </source>
</evidence>
<dbReference type="SMART" id="SM00041">
    <property type="entry name" value="CT"/>
    <property type="match status" value="1"/>
</dbReference>
<dbReference type="PANTHER" id="PTHR15283">
    <property type="entry name" value="GREMLIN 1"/>
    <property type="match status" value="1"/>
</dbReference>
<feature type="region of interest" description="Disordered" evidence="6">
    <location>
        <begin position="37"/>
        <end position="83"/>
    </location>
</feature>
<reference evidence="8" key="1">
    <citation type="journal article" date="2023" name="G3 (Bethesda)">
        <title>Whole genome assembly and annotation of the endangered Caribbean coral Acropora cervicornis.</title>
        <authorList>
            <person name="Selwyn J.D."/>
            <person name="Vollmer S.V."/>
        </authorList>
    </citation>
    <scope>NUCLEOTIDE SEQUENCE</scope>
    <source>
        <strain evidence="8">K2</strain>
    </source>
</reference>
<dbReference type="GO" id="GO:0038098">
    <property type="term" value="P:sequestering of BMP from receptor via BMP binding"/>
    <property type="evidence" value="ECO:0007669"/>
    <property type="project" value="TreeGrafter"/>
</dbReference>
<dbReference type="InterPro" id="IPR006207">
    <property type="entry name" value="Cys_knot_C"/>
</dbReference>
<evidence type="ECO:0000256" key="1">
    <source>
        <dbReference type="ARBA" id="ARBA00004613"/>
    </source>
</evidence>
<evidence type="ECO:0000256" key="3">
    <source>
        <dbReference type="ARBA" id="ARBA00022729"/>
    </source>
</evidence>
<dbReference type="PANTHER" id="PTHR15283:SF4">
    <property type="entry name" value="BURSICON"/>
    <property type="match status" value="1"/>
</dbReference>
<comment type="caution">
    <text evidence="8">The sequence shown here is derived from an EMBL/GenBank/DDBJ whole genome shotgun (WGS) entry which is preliminary data.</text>
</comment>
<proteinExistence type="predicted"/>
<sequence length="290" mass="33097">MRLTEMDVLRFNYYWLLTILMLTDLRLTSSSPVLLPSDFEKSKPDKLPKQRNEQKRNLFPLKHDSGITTPRPPSKLDNLADLPQGEEANHIDFKPWRARKSSDLPPKVSSSIKYGLMQLKQSLQTPKRNLLLKKQTSNAFKMLLKQDRGLGAQHKDNNPVNPKVQSEQGQNSILAPQLVGHINLPLQNGLSLINLGHIDLKPDACRAYSFKEKIRHRGCNNVTIENNMCYGQCNSFYIPKRFVSCSYCAPSRMEIYEIRLECPGQNPDFVLKKVPIVKECACKDCGLEHP</sequence>
<comment type="caution">
    <text evidence="5">Lacks conserved residue(s) required for the propagation of feature annotation.</text>
</comment>
<dbReference type="EMBL" id="JARQWQ010000009">
    <property type="protein sequence ID" value="KAK2569937.1"/>
    <property type="molecule type" value="Genomic_DNA"/>
</dbReference>
<dbReference type="InterPro" id="IPR004133">
    <property type="entry name" value="DAN_dom"/>
</dbReference>
<keyword evidence="3" id="KW-0732">Signal</keyword>
<dbReference type="GO" id="GO:0048018">
    <property type="term" value="F:receptor ligand activity"/>
    <property type="evidence" value="ECO:0007669"/>
    <property type="project" value="TreeGrafter"/>
</dbReference>
<evidence type="ECO:0000313" key="9">
    <source>
        <dbReference type="Proteomes" id="UP001249851"/>
    </source>
</evidence>
<dbReference type="Pfam" id="PF03045">
    <property type="entry name" value="DAN"/>
    <property type="match status" value="1"/>
</dbReference>
<keyword evidence="9" id="KW-1185">Reference proteome</keyword>
<evidence type="ECO:0000259" key="7">
    <source>
        <dbReference type="PROSITE" id="PS01225"/>
    </source>
</evidence>
<keyword evidence="2" id="KW-0964">Secreted</keyword>
<dbReference type="Proteomes" id="UP001249851">
    <property type="component" value="Unassembled WGS sequence"/>
</dbReference>
<dbReference type="InterPro" id="IPR029034">
    <property type="entry name" value="Cystine-knot_cytokine"/>
</dbReference>
<dbReference type="GO" id="GO:0009887">
    <property type="term" value="P:animal organ morphogenesis"/>
    <property type="evidence" value="ECO:0007669"/>
    <property type="project" value="TreeGrafter"/>
</dbReference>
<comment type="subcellular location">
    <subcellularLocation>
        <location evidence="1">Secreted</location>
    </subcellularLocation>
</comment>
<dbReference type="AlphaFoldDB" id="A0AAD9QYZ9"/>
<keyword evidence="4" id="KW-1015">Disulfide bond</keyword>
<gene>
    <name evidence="8" type="ORF">P5673_005796</name>
</gene>
<evidence type="ECO:0000256" key="5">
    <source>
        <dbReference type="PROSITE-ProRule" id="PRU00039"/>
    </source>
</evidence>